<dbReference type="PANTHER" id="PTHR39330:SF1">
    <property type="entry name" value="ETHANOLAMINE AMMONIA-LYASE SMALL SUBUNIT"/>
    <property type="match status" value="1"/>
</dbReference>
<comment type="cofactor">
    <cofactor evidence="5">
        <name>adenosylcob(III)alamin</name>
        <dbReference type="ChEBI" id="CHEBI:18408"/>
    </cofactor>
    <text evidence="5">Binds between the large and small subunits.</text>
</comment>
<dbReference type="GO" id="GO:0008851">
    <property type="term" value="F:ethanolamine ammonia-lyase activity"/>
    <property type="evidence" value="ECO:0007669"/>
    <property type="project" value="UniProtKB-EC"/>
</dbReference>
<feature type="binding site" evidence="5">
    <location>
        <position position="178"/>
    </location>
    <ligand>
        <name>adenosylcob(III)alamin</name>
        <dbReference type="ChEBI" id="CHEBI:18408"/>
    </ligand>
</feature>
<comment type="similarity">
    <text evidence="5">Belongs to the EutC family.</text>
</comment>
<evidence type="ECO:0000256" key="1">
    <source>
        <dbReference type="ARBA" id="ARBA00022628"/>
    </source>
</evidence>
<dbReference type="InterPro" id="IPR042255">
    <property type="entry name" value="EutC_N"/>
</dbReference>
<gene>
    <name evidence="5 6" type="primary">eutC</name>
    <name evidence="6" type="ORF">NKW50_09735</name>
</gene>
<accession>A0ABT1F401</accession>
<comment type="caution">
    <text evidence="6">The sequence shown here is derived from an EMBL/GenBank/DDBJ whole genome shotgun (WGS) entry which is preliminary data.</text>
</comment>
<dbReference type="EC" id="4.3.1.7" evidence="5"/>
<reference evidence="6 7" key="1">
    <citation type="submission" date="2022-06" db="EMBL/GenBank/DDBJ databases">
        <title>Acetobacer genomes from food samples.</title>
        <authorList>
            <person name="Sombolestani A."/>
        </authorList>
    </citation>
    <scope>NUCLEOTIDE SEQUENCE [LARGE SCALE GENOMIC DNA]</scope>
    <source>
        <strain evidence="6 7">R-83285</strain>
    </source>
</reference>
<organism evidence="6 7">
    <name type="scientific">Acetobacter lambici</name>
    <dbReference type="NCBI Taxonomy" id="1332824"/>
    <lineage>
        <taxon>Bacteria</taxon>
        <taxon>Pseudomonadati</taxon>
        <taxon>Pseudomonadota</taxon>
        <taxon>Alphaproteobacteria</taxon>
        <taxon>Acetobacterales</taxon>
        <taxon>Acetobacteraceae</taxon>
        <taxon>Acetobacter</taxon>
    </lineage>
</organism>
<dbReference type="PANTHER" id="PTHR39330">
    <property type="entry name" value="ETHANOLAMINE AMMONIA-LYASE LIGHT CHAIN"/>
    <property type="match status" value="1"/>
</dbReference>
<dbReference type="EMBL" id="JAMYZZ010000016">
    <property type="protein sequence ID" value="MCP1258868.1"/>
    <property type="molecule type" value="Genomic_DNA"/>
</dbReference>
<evidence type="ECO:0000256" key="2">
    <source>
        <dbReference type="ARBA" id="ARBA00023239"/>
    </source>
</evidence>
<comment type="function">
    <text evidence="5">Catalyzes the deamination of various vicinal amino-alcohols to oxo compounds. Allows this organism to utilize ethanolamine as the sole source of nitrogen and carbon in the presence of external vitamin B12.</text>
</comment>
<name>A0ABT1F401_9PROT</name>
<keyword evidence="7" id="KW-1185">Reference proteome</keyword>
<evidence type="ECO:0000313" key="6">
    <source>
        <dbReference type="EMBL" id="MCP1258868.1"/>
    </source>
</evidence>
<sequence>MTEHGKPVVPTNAALDEWQPLRGLTRARIGLGRSGNAQRTTDVLAFQAAHAQARDAVHAPLDVQGMERQLHGAPCLHVQSRAADRATYLRRPDLGRRLCEDSLHMLRKEEWDVVFVAADGLSSIATQTNAIPFFQAMQPLLRGWRIAPLVIATQSRVAIGDEIAQAMGARLVVMMIGERPGLSVADSLGIYLTYAPYVGCPDSLRNCLSNIHAHGMTIPVGASKLAWLMQEAERLGLTGVGLKDAAPDKVLGKNTLSLHDKDTDA</sequence>
<feature type="binding site" evidence="5">
    <location>
        <position position="207"/>
    </location>
    <ligand>
        <name>adenosylcob(III)alamin</name>
        <dbReference type="ChEBI" id="CHEBI:18408"/>
    </ligand>
</feature>
<comment type="pathway">
    <text evidence="5">Amine and polyamine degradation; ethanolamine degradation.</text>
</comment>
<evidence type="ECO:0000256" key="4">
    <source>
        <dbReference type="ARBA" id="ARBA00024446"/>
    </source>
</evidence>
<evidence type="ECO:0000313" key="7">
    <source>
        <dbReference type="Proteomes" id="UP001523528"/>
    </source>
</evidence>
<dbReference type="Gene3D" id="1.10.30.40">
    <property type="entry name" value="Ethanolamine ammonia-lyase light chain (EutC), N-terminal domain"/>
    <property type="match status" value="1"/>
</dbReference>
<feature type="binding site" evidence="5">
    <location>
        <position position="157"/>
    </location>
    <ligand>
        <name>adenosylcob(III)alamin</name>
        <dbReference type="ChEBI" id="CHEBI:18408"/>
    </ligand>
</feature>
<comment type="catalytic activity">
    <reaction evidence="5">
        <text>ethanolamine = acetaldehyde + NH4(+)</text>
        <dbReference type="Rhea" id="RHEA:15313"/>
        <dbReference type="ChEBI" id="CHEBI:15343"/>
        <dbReference type="ChEBI" id="CHEBI:28938"/>
        <dbReference type="ChEBI" id="CHEBI:57603"/>
        <dbReference type="EC" id="4.3.1.7"/>
    </reaction>
</comment>
<dbReference type="Proteomes" id="UP001523528">
    <property type="component" value="Unassembled WGS sequence"/>
</dbReference>
<keyword evidence="2 5" id="KW-0456">Lyase</keyword>
<dbReference type="HAMAP" id="MF_00601">
    <property type="entry name" value="EutC"/>
    <property type="match status" value="1"/>
</dbReference>
<protein>
    <recommendedName>
        <fullName evidence="5">Ethanolamine ammonia-lyase small subunit</fullName>
        <shortName evidence="5">EAL small subunit</shortName>
        <ecNumber evidence="5">4.3.1.7</ecNumber>
    </recommendedName>
</protein>
<dbReference type="PIRSF" id="PIRSF018982">
    <property type="entry name" value="EutC"/>
    <property type="match status" value="1"/>
</dbReference>
<dbReference type="NCBIfam" id="NF003971">
    <property type="entry name" value="PRK05465.1"/>
    <property type="match status" value="1"/>
</dbReference>
<keyword evidence="4 5" id="KW-1283">Bacterial microcompartment</keyword>
<dbReference type="RefSeq" id="WP_165991990.1">
    <property type="nucleotide sequence ID" value="NZ_JAMYZY010000016.1"/>
</dbReference>
<dbReference type="Pfam" id="PF05985">
    <property type="entry name" value="EutC"/>
    <property type="match status" value="1"/>
</dbReference>
<comment type="subunit">
    <text evidence="5">The basic unit is a heterodimer which dimerizes to form tetramers. The heterotetramers trimerize; 6 large subunits form a core ring with 6 small subunits projecting outwards.</text>
</comment>
<keyword evidence="3 5" id="KW-0170">Cobalt</keyword>
<proteinExistence type="inferred from homology"/>
<dbReference type="Gene3D" id="3.40.50.11240">
    <property type="entry name" value="Ethanolamine ammonia-lyase light chain (EutC)"/>
    <property type="match status" value="1"/>
</dbReference>
<dbReference type="InterPro" id="IPR042251">
    <property type="entry name" value="EutC_C"/>
</dbReference>
<comment type="subcellular location">
    <subcellularLocation>
        <location evidence="5">Bacterial microcompartment</location>
    </subcellularLocation>
</comment>
<evidence type="ECO:0000256" key="5">
    <source>
        <dbReference type="HAMAP-Rule" id="MF_00601"/>
    </source>
</evidence>
<dbReference type="InterPro" id="IPR009246">
    <property type="entry name" value="EutC"/>
</dbReference>
<evidence type="ECO:0000256" key="3">
    <source>
        <dbReference type="ARBA" id="ARBA00023285"/>
    </source>
</evidence>
<keyword evidence="1 5" id="KW-0846">Cobalamin</keyword>